<dbReference type="PANTHER" id="PTHR30349">
    <property type="entry name" value="PHAGE INTEGRASE-RELATED"/>
    <property type="match status" value="1"/>
</dbReference>
<evidence type="ECO:0000313" key="9">
    <source>
        <dbReference type="Proteomes" id="UP000663937"/>
    </source>
</evidence>
<dbReference type="Pfam" id="PF00589">
    <property type="entry name" value="Phage_integrase"/>
    <property type="match status" value="1"/>
</dbReference>
<feature type="domain" description="Tyr recombinase" evidence="6">
    <location>
        <begin position="176"/>
        <end position="384"/>
    </location>
</feature>
<dbReference type="InterPro" id="IPR011010">
    <property type="entry name" value="DNA_brk_join_enz"/>
</dbReference>
<evidence type="ECO:0000259" key="6">
    <source>
        <dbReference type="PROSITE" id="PS51898"/>
    </source>
</evidence>
<keyword evidence="4" id="KW-0233">DNA recombination</keyword>
<evidence type="ECO:0000256" key="5">
    <source>
        <dbReference type="PROSITE-ProRule" id="PRU01248"/>
    </source>
</evidence>
<dbReference type="InterPro" id="IPR044068">
    <property type="entry name" value="CB"/>
</dbReference>
<dbReference type="InterPro" id="IPR013762">
    <property type="entry name" value="Integrase-like_cat_sf"/>
</dbReference>
<feature type="domain" description="Core-binding (CB)" evidence="7">
    <location>
        <begin position="74"/>
        <end position="155"/>
    </location>
</feature>
<reference evidence="8" key="1">
    <citation type="submission" date="2021-03" db="EMBL/GenBank/DDBJ databases">
        <title>Pengzhenrongella sicca gen. nov., sp. nov., a new member of suborder Micrococcineae isolated from High-Arctic tundra soil.</title>
        <authorList>
            <person name="Peng F."/>
        </authorList>
    </citation>
    <scope>NUCLEOTIDE SEQUENCE</scope>
    <source>
        <strain evidence="8">LRZ-2</strain>
    </source>
</reference>
<dbReference type="InterPro" id="IPR002104">
    <property type="entry name" value="Integrase_catalytic"/>
</dbReference>
<dbReference type="KEGG" id="psic:J4E96_14880"/>
<evidence type="ECO:0000259" key="7">
    <source>
        <dbReference type="PROSITE" id="PS51900"/>
    </source>
</evidence>
<evidence type="ECO:0000256" key="4">
    <source>
        <dbReference type="ARBA" id="ARBA00023172"/>
    </source>
</evidence>
<gene>
    <name evidence="8" type="ORF">J4E96_14880</name>
</gene>
<dbReference type="GO" id="GO:0003677">
    <property type="term" value="F:DNA binding"/>
    <property type="evidence" value="ECO:0007669"/>
    <property type="project" value="UniProtKB-UniRule"/>
</dbReference>
<dbReference type="RefSeq" id="WP_227422871.1">
    <property type="nucleotide sequence ID" value="NZ_CP071868.1"/>
</dbReference>
<protein>
    <submittedName>
        <fullName evidence="8">Tyrosine-type recombinase/integrase family protein</fullName>
    </submittedName>
</protein>
<dbReference type="SUPFAM" id="SSF56349">
    <property type="entry name" value="DNA breaking-rejoining enzymes"/>
    <property type="match status" value="1"/>
</dbReference>
<dbReference type="Gene3D" id="1.10.443.10">
    <property type="entry name" value="Intergrase catalytic core"/>
    <property type="match status" value="1"/>
</dbReference>
<evidence type="ECO:0000256" key="1">
    <source>
        <dbReference type="ARBA" id="ARBA00008857"/>
    </source>
</evidence>
<dbReference type="Gene3D" id="1.10.150.130">
    <property type="match status" value="1"/>
</dbReference>
<organism evidence="8 9">
    <name type="scientific">Pengzhenrongella sicca</name>
    <dbReference type="NCBI Taxonomy" id="2819238"/>
    <lineage>
        <taxon>Bacteria</taxon>
        <taxon>Bacillati</taxon>
        <taxon>Actinomycetota</taxon>
        <taxon>Actinomycetes</taxon>
        <taxon>Micrococcales</taxon>
        <taxon>Pengzhenrongella</taxon>
    </lineage>
</organism>
<dbReference type="InterPro" id="IPR004107">
    <property type="entry name" value="Integrase_SAM-like_N"/>
</dbReference>
<dbReference type="GO" id="GO:0006310">
    <property type="term" value="P:DNA recombination"/>
    <property type="evidence" value="ECO:0007669"/>
    <property type="project" value="UniProtKB-KW"/>
</dbReference>
<keyword evidence="9" id="KW-1185">Reference proteome</keyword>
<dbReference type="InterPro" id="IPR010998">
    <property type="entry name" value="Integrase_recombinase_N"/>
</dbReference>
<dbReference type="PROSITE" id="PS51898">
    <property type="entry name" value="TYR_RECOMBINASE"/>
    <property type="match status" value="1"/>
</dbReference>
<dbReference type="PANTHER" id="PTHR30349:SF64">
    <property type="entry name" value="PROPHAGE INTEGRASE INTD-RELATED"/>
    <property type="match status" value="1"/>
</dbReference>
<comment type="similarity">
    <text evidence="1">Belongs to the 'phage' integrase family.</text>
</comment>
<dbReference type="Pfam" id="PF14659">
    <property type="entry name" value="Phage_int_SAM_3"/>
    <property type="match status" value="1"/>
</dbReference>
<accession>A0A8A4Z9N5</accession>
<evidence type="ECO:0000256" key="2">
    <source>
        <dbReference type="ARBA" id="ARBA00022908"/>
    </source>
</evidence>
<dbReference type="GO" id="GO:0015074">
    <property type="term" value="P:DNA integration"/>
    <property type="evidence" value="ECO:0007669"/>
    <property type="project" value="UniProtKB-KW"/>
</dbReference>
<dbReference type="EMBL" id="CP071868">
    <property type="protein sequence ID" value="QTE28630.1"/>
    <property type="molecule type" value="Genomic_DNA"/>
</dbReference>
<dbReference type="AlphaFoldDB" id="A0A8A4Z9N5"/>
<proteinExistence type="inferred from homology"/>
<dbReference type="Proteomes" id="UP000663937">
    <property type="component" value="Chromosome"/>
</dbReference>
<sequence>MSGRPRTSIGTFGEIRIVDLGGRYRAETRYRDLDGRLRKVRATARSMRAVQSSIKDRLASRVGYGGGGLLSLSSPFGDLAQLWLEDLEVRDISEGTKENYRDDLRLHVLPFFASYTLGELSTGRVEVFLKSELAVSYSRAKHSKTLLSMMFAFALRHDAIPRNPLEGTSDLIRPKHVVQAMTLVQVQQIRAAVAAWRTGPGVLGPRPDGTVRDVCEVLLGTSMRPGEVLALRPVDITETRQGMVAHIQGTVVERKKTGCHRQDHPKTDASNRRIPVPEFAARVIRERLAQLTPDQSEVTIFHNRYGKVLTLHNLRRTFREVVKDAGLEGLGITPRWYRRTGATILARGIGVDAAATYLGHTSTVITEKHYIQPDAFIDQTPAIMLDRSLRPVDPDGTLLAGRVSDEEDDLLDTIDEAEGEG</sequence>
<evidence type="ECO:0000256" key="3">
    <source>
        <dbReference type="ARBA" id="ARBA00023125"/>
    </source>
</evidence>
<keyword evidence="2" id="KW-0229">DNA integration</keyword>
<keyword evidence="3 5" id="KW-0238">DNA-binding</keyword>
<evidence type="ECO:0000313" key="8">
    <source>
        <dbReference type="EMBL" id="QTE28630.1"/>
    </source>
</evidence>
<dbReference type="PROSITE" id="PS51900">
    <property type="entry name" value="CB"/>
    <property type="match status" value="1"/>
</dbReference>
<dbReference type="InterPro" id="IPR050090">
    <property type="entry name" value="Tyrosine_recombinase_XerCD"/>
</dbReference>
<name>A0A8A4Z9N5_9MICO</name>